<sequence length="83" mass="9128">MSSQYNTPPVSQFPNLQYTPSSGDSQAYSTPDSSTPNTGDLVTPTDPNSRKAVLAQSLAKLQEAVDSLHTDSWMFEVPRHTYH</sequence>
<dbReference type="AlphaFoldDB" id="A0A383WP65"/>
<proteinExistence type="predicted"/>
<dbReference type="Proteomes" id="UP000256970">
    <property type="component" value="Unassembled WGS sequence"/>
</dbReference>
<dbReference type="EMBL" id="FNXT01001347">
    <property type="protein sequence ID" value="SZX78992.1"/>
    <property type="molecule type" value="Genomic_DNA"/>
</dbReference>
<gene>
    <name evidence="2" type="ORF">BQ4739_LOCUS19290</name>
</gene>
<feature type="compositionally biased region" description="Polar residues" evidence="1">
    <location>
        <begin position="1"/>
        <end position="40"/>
    </location>
</feature>
<organism evidence="2 3">
    <name type="scientific">Tetradesmus obliquus</name>
    <name type="common">Green alga</name>
    <name type="synonym">Acutodesmus obliquus</name>
    <dbReference type="NCBI Taxonomy" id="3088"/>
    <lineage>
        <taxon>Eukaryota</taxon>
        <taxon>Viridiplantae</taxon>
        <taxon>Chlorophyta</taxon>
        <taxon>core chlorophytes</taxon>
        <taxon>Chlorophyceae</taxon>
        <taxon>CS clade</taxon>
        <taxon>Sphaeropleales</taxon>
        <taxon>Scenedesmaceae</taxon>
        <taxon>Tetradesmus</taxon>
    </lineage>
</organism>
<reference evidence="2 3" key="1">
    <citation type="submission" date="2016-10" db="EMBL/GenBank/DDBJ databases">
        <authorList>
            <person name="Cai Z."/>
        </authorList>
    </citation>
    <scope>NUCLEOTIDE SEQUENCE [LARGE SCALE GENOMIC DNA]</scope>
</reference>
<name>A0A383WP65_TETOB</name>
<keyword evidence="3" id="KW-1185">Reference proteome</keyword>
<evidence type="ECO:0000313" key="3">
    <source>
        <dbReference type="Proteomes" id="UP000256970"/>
    </source>
</evidence>
<feature type="region of interest" description="Disordered" evidence="1">
    <location>
        <begin position="1"/>
        <end position="49"/>
    </location>
</feature>
<evidence type="ECO:0000313" key="2">
    <source>
        <dbReference type="EMBL" id="SZX78992.1"/>
    </source>
</evidence>
<evidence type="ECO:0000256" key="1">
    <source>
        <dbReference type="SAM" id="MobiDB-lite"/>
    </source>
</evidence>
<protein>
    <submittedName>
        <fullName evidence="2">Uncharacterized protein</fullName>
    </submittedName>
</protein>
<accession>A0A383WP65</accession>